<comment type="catalytic activity">
    <reaction evidence="9 10">
        <text>L-threonyl-[protein] + FAD = FMN-L-threonyl-[protein] + AMP + H(+)</text>
        <dbReference type="Rhea" id="RHEA:36847"/>
        <dbReference type="Rhea" id="RHEA-COMP:11060"/>
        <dbReference type="Rhea" id="RHEA-COMP:11061"/>
        <dbReference type="ChEBI" id="CHEBI:15378"/>
        <dbReference type="ChEBI" id="CHEBI:30013"/>
        <dbReference type="ChEBI" id="CHEBI:57692"/>
        <dbReference type="ChEBI" id="CHEBI:74257"/>
        <dbReference type="ChEBI" id="CHEBI:456215"/>
        <dbReference type="EC" id="2.7.1.180"/>
    </reaction>
</comment>
<feature type="binding site" evidence="11">
    <location>
        <position position="301"/>
    </location>
    <ligand>
        <name>Mg(2+)</name>
        <dbReference type="ChEBI" id="CHEBI:18420"/>
    </ligand>
</feature>
<evidence type="ECO:0000313" key="13">
    <source>
        <dbReference type="Proteomes" id="UP000198238"/>
    </source>
</evidence>
<feature type="binding site" evidence="11">
    <location>
        <position position="305"/>
    </location>
    <ligand>
        <name>Mg(2+)</name>
        <dbReference type="ChEBI" id="CHEBI:18420"/>
    </ligand>
</feature>
<feature type="binding site" evidence="11">
    <location>
        <position position="192"/>
    </location>
    <ligand>
        <name>Mg(2+)</name>
        <dbReference type="ChEBI" id="CHEBI:18420"/>
    </ligand>
</feature>
<name>A0A220S341_9NEIS</name>
<dbReference type="EC" id="2.7.1.180" evidence="1 10"/>
<keyword evidence="13" id="KW-1185">Reference proteome</keyword>
<dbReference type="RefSeq" id="WP_089036585.1">
    <property type="nucleotide sequence ID" value="NZ_CP022278.1"/>
</dbReference>
<dbReference type="EMBL" id="CP022278">
    <property type="protein sequence ID" value="ASK27890.1"/>
    <property type="molecule type" value="Genomic_DNA"/>
</dbReference>
<evidence type="ECO:0000313" key="12">
    <source>
        <dbReference type="EMBL" id="ASK27890.1"/>
    </source>
</evidence>
<keyword evidence="5 10" id="KW-0479">Metal-binding</keyword>
<dbReference type="PROSITE" id="PS51318">
    <property type="entry name" value="TAT"/>
    <property type="match status" value="1"/>
</dbReference>
<comment type="similarity">
    <text evidence="10">Belongs to the ApbE family.</text>
</comment>
<dbReference type="GO" id="GO:0016740">
    <property type="term" value="F:transferase activity"/>
    <property type="evidence" value="ECO:0007669"/>
    <property type="project" value="UniProtKB-UniRule"/>
</dbReference>
<evidence type="ECO:0000256" key="1">
    <source>
        <dbReference type="ARBA" id="ARBA00011955"/>
    </source>
</evidence>
<keyword evidence="4 10" id="KW-0808">Transferase</keyword>
<evidence type="ECO:0000256" key="8">
    <source>
        <dbReference type="ARBA" id="ARBA00031306"/>
    </source>
</evidence>
<keyword evidence="7 10" id="KW-0460">Magnesium</keyword>
<dbReference type="SUPFAM" id="SSF143631">
    <property type="entry name" value="ApbE-like"/>
    <property type="match status" value="1"/>
</dbReference>
<organism evidence="12 13">
    <name type="scientific">Neisseria chenwenguii</name>
    <dbReference type="NCBI Taxonomy" id="1853278"/>
    <lineage>
        <taxon>Bacteria</taxon>
        <taxon>Pseudomonadati</taxon>
        <taxon>Pseudomonadota</taxon>
        <taxon>Betaproteobacteria</taxon>
        <taxon>Neisseriales</taxon>
        <taxon>Neisseriaceae</taxon>
        <taxon>Neisseria</taxon>
    </lineage>
</organism>
<dbReference type="Gene3D" id="3.10.520.10">
    <property type="entry name" value="ApbE-like domains"/>
    <property type="match status" value="1"/>
</dbReference>
<evidence type="ECO:0000256" key="5">
    <source>
        <dbReference type="ARBA" id="ARBA00022723"/>
    </source>
</evidence>
<evidence type="ECO:0000256" key="3">
    <source>
        <dbReference type="ARBA" id="ARBA00022630"/>
    </source>
</evidence>
<accession>A0A220S341</accession>
<evidence type="ECO:0000256" key="9">
    <source>
        <dbReference type="ARBA" id="ARBA00048540"/>
    </source>
</evidence>
<dbReference type="PIRSF" id="PIRSF006268">
    <property type="entry name" value="ApbE"/>
    <property type="match status" value="1"/>
</dbReference>
<dbReference type="InterPro" id="IPR006311">
    <property type="entry name" value="TAT_signal"/>
</dbReference>
<sequence>MNPLTRRRFLAVSALTATGIAVPFALTRKKDAPVPSEKTAAAGEPFIWRGIALGSGAELRIYHPDRRFTETLAQKALIEVLRLEKIFSLYRDDSAISRLNREGRLNSPPADLLAVLSLSRKIHRATKGAFDPSIQPLWNLYADYFRRHPKAETLPSEADMKKALRLVGFDKVRFDDAAVSFAEKGMGLSLNGIAQGYITDKIVELLRKNGIRRALADMGEIRGLDDGKVGTWRVGIKNPQDESQVLLTVPLQNQAFATSGGYGTTMDEAGKFTHLFDPRTGLATPRYRSISVMAATAAVADAFSTAFSVMPKTDIRTAAEGEDAKVWLVDGENKVETVG</sequence>
<dbReference type="GO" id="GO:0046872">
    <property type="term" value="F:metal ion binding"/>
    <property type="evidence" value="ECO:0007669"/>
    <property type="project" value="UniProtKB-UniRule"/>
</dbReference>
<comment type="cofactor">
    <cofactor evidence="11">
        <name>Mg(2+)</name>
        <dbReference type="ChEBI" id="CHEBI:18420"/>
    </cofactor>
    <cofactor evidence="11">
        <name>Mn(2+)</name>
        <dbReference type="ChEBI" id="CHEBI:29035"/>
    </cofactor>
    <text evidence="11">Magnesium. Can also use manganese.</text>
</comment>
<dbReference type="InterPro" id="IPR003374">
    <property type="entry name" value="ApbE-like_sf"/>
</dbReference>
<evidence type="ECO:0000256" key="4">
    <source>
        <dbReference type="ARBA" id="ARBA00022679"/>
    </source>
</evidence>
<evidence type="ECO:0000256" key="6">
    <source>
        <dbReference type="ARBA" id="ARBA00022827"/>
    </source>
</evidence>
<dbReference type="Proteomes" id="UP000198238">
    <property type="component" value="Chromosome"/>
</dbReference>
<dbReference type="PANTHER" id="PTHR30040:SF2">
    <property type="entry name" value="FAD:PROTEIN FMN TRANSFERASE"/>
    <property type="match status" value="1"/>
</dbReference>
<evidence type="ECO:0000256" key="10">
    <source>
        <dbReference type="PIRNR" id="PIRNR006268"/>
    </source>
</evidence>
<protein>
    <recommendedName>
        <fullName evidence="2 10">FAD:protein FMN transferase</fullName>
        <ecNumber evidence="1 10">2.7.1.180</ecNumber>
    </recommendedName>
    <alternativeName>
        <fullName evidence="8 10">Flavin transferase</fullName>
    </alternativeName>
</protein>
<dbReference type="PANTHER" id="PTHR30040">
    <property type="entry name" value="THIAMINE BIOSYNTHESIS LIPOPROTEIN APBE"/>
    <property type="match status" value="1"/>
</dbReference>
<reference evidence="12 13" key="1">
    <citation type="submission" date="2017-06" db="EMBL/GenBank/DDBJ databases">
        <title>Neisseria chenwenguii sp. nov., isolated from the intestinal contents of Tibetan Plateau Pika in Yushu, Qinghai Province, China.</title>
        <authorList>
            <person name="Zhang G."/>
        </authorList>
    </citation>
    <scope>NUCLEOTIDE SEQUENCE [LARGE SCALE GENOMIC DNA]</scope>
    <source>
        <strain evidence="12 13">10023</strain>
    </source>
</reference>
<dbReference type="Pfam" id="PF02424">
    <property type="entry name" value="ApbE"/>
    <property type="match status" value="1"/>
</dbReference>
<dbReference type="KEGG" id="nei:BG910_09230"/>
<proteinExistence type="inferred from homology"/>
<dbReference type="InterPro" id="IPR024932">
    <property type="entry name" value="ApbE"/>
</dbReference>
<dbReference type="AlphaFoldDB" id="A0A220S341"/>
<evidence type="ECO:0000256" key="2">
    <source>
        <dbReference type="ARBA" id="ARBA00016337"/>
    </source>
</evidence>
<evidence type="ECO:0000256" key="11">
    <source>
        <dbReference type="PIRSR" id="PIRSR006268-2"/>
    </source>
</evidence>
<gene>
    <name evidence="12" type="ORF">BG910_09230</name>
</gene>
<keyword evidence="3 10" id="KW-0285">Flavoprotein</keyword>
<evidence type="ECO:0000256" key="7">
    <source>
        <dbReference type="ARBA" id="ARBA00022842"/>
    </source>
</evidence>
<keyword evidence="6 10" id="KW-0274">FAD</keyword>